<dbReference type="STRING" id="634452.APA01_07480"/>
<reference evidence="13 14" key="1">
    <citation type="journal article" date="2009" name="Nucleic Acids Res.">
        <title>Whole-genome analyses reveal genetic instability of Acetobacter pasteurianus.</title>
        <authorList>
            <person name="Azuma Y."/>
            <person name="Hosoyama A."/>
            <person name="Matsutani M."/>
            <person name="Furuya N."/>
            <person name="Horikawa H."/>
            <person name="Harada T."/>
            <person name="Hirakawa H."/>
            <person name="Kuhara S."/>
            <person name="Matsushita K."/>
            <person name="Fujita N."/>
            <person name="Shirai M."/>
        </authorList>
    </citation>
    <scope>NUCLEOTIDE SEQUENCE [LARGE SCALE GENOMIC DNA]</scope>
    <source>
        <strain evidence="14">NBRC 105184 / IFO 3283-01</strain>
    </source>
</reference>
<evidence type="ECO:0000256" key="9">
    <source>
        <dbReference type="ARBA" id="ARBA00047931"/>
    </source>
</evidence>
<evidence type="ECO:0000256" key="11">
    <source>
        <dbReference type="PIRSR" id="PIRSR605856-51"/>
    </source>
</evidence>
<dbReference type="Proteomes" id="UP000000948">
    <property type="component" value="Chromosome"/>
</dbReference>
<dbReference type="CDD" id="cd01561">
    <property type="entry name" value="CBS_like"/>
    <property type="match status" value="1"/>
</dbReference>
<dbReference type="AlphaFoldDB" id="C7JER6"/>
<evidence type="ECO:0000256" key="1">
    <source>
        <dbReference type="ARBA" id="ARBA00001933"/>
    </source>
</evidence>
<evidence type="ECO:0000313" key="13">
    <source>
        <dbReference type="EMBL" id="BAH98896.1"/>
    </source>
</evidence>
<dbReference type="InterPro" id="IPR036052">
    <property type="entry name" value="TrpB-like_PALP_sf"/>
</dbReference>
<accession>C7JER6</accession>
<evidence type="ECO:0000256" key="6">
    <source>
        <dbReference type="ARBA" id="ARBA00022679"/>
    </source>
</evidence>
<evidence type="ECO:0000256" key="4">
    <source>
        <dbReference type="ARBA" id="ARBA00012681"/>
    </source>
</evidence>
<dbReference type="InterPro" id="IPR001926">
    <property type="entry name" value="TrpB-like_PALP"/>
</dbReference>
<gene>
    <name evidence="13" type="ordered locus">APA01_07480</name>
</gene>
<dbReference type="FunFam" id="3.40.50.1100:FF:000067">
    <property type="entry name" value="Cysteine synthase"/>
    <property type="match status" value="1"/>
</dbReference>
<feature type="binding site" evidence="10">
    <location>
        <position position="310"/>
    </location>
    <ligand>
        <name>pyridoxal 5'-phosphate</name>
        <dbReference type="ChEBI" id="CHEBI:597326"/>
    </ligand>
</feature>
<keyword evidence="6" id="KW-0808">Transferase</keyword>
<feature type="binding site" evidence="10">
    <location>
        <begin position="222"/>
        <end position="226"/>
    </location>
    <ligand>
        <name>pyridoxal 5'-phosphate</name>
        <dbReference type="ChEBI" id="CHEBI:597326"/>
    </ligand>
</feature>
<keyword evidence="5" id="KW-0028">Amino-acid biosynthesis</keyword>
<evidence type="ECO:0000259" key="12">
    <source>
        <dbReference type="Pfam" id="PF00291"/>
    </source>
</evidence>
<evidence type="ECO:0000256" key="5">
    <source>
        <dbReference type="ARBA" id="ARBA00022605"/>
    </source>
</evidence>
<dbReference type="SUPFAM" id="SSF53686">
    <property type="entry name" value="Tryptophan synthase beta subunit-like PLP-dependent enzymes"/>
    <property type="match status" value="1"/>
</dbReference>
<dbReference type="GO" id="GO:0004124">
    <property type="term" value="F:cysteine synthase activity"/>
    <property type="evidence" value="ECO:0007669"/>
    <property type="project" value="UniProtKB-EC"/>
</dbReference>
<dbReference type="Gene3D" id="3.40.50.1100">
    <property type="match status" value="2"/>
</dbReference>
<feature type="modified residue" description="N6-(pyridoxal phosphate)lysine" evidence="11">
    <location>
        <position position="87"/>
    </location>
</feature>
<evidence type="ECO:0000256" key="8">
    <source>
        <dbReference type="ARBA" id="ARBA00023192"/>
    </source>
</evidence>
<dbReference type="InterPro" id="IPR005856">
    <property type="entry name" value="Cys_synth"/>
</dbReference>
<comment type="pathway">
    <text evidence="2">Amino-acid biosynthesis; L-cysteine biosynthesis; L-cysteine from L-serine: step 2/2.</text>
</comment>
<comment type="cofactor">
    <cofactor evidence="1 10">
        <name>pyridoxal 5'-phosphate</name>
        <dbReference type="ChEBI" id="CHEBI:597326"/>
    </cofactor>
</comment>
<evidence type="ECO:0000256" key="10">
    <source>
        <dbReference type="PIRSR" id="PIRSR605856-50"/>
    </source>
</evidence>
<dbReference type="KEGG" id="apt:APA01_07480"/>
<comment type="catalytic activity">
    <reaction evidence="9">
        <text>O-acetyl-L-serine + hydrogen sulfide = L-cysteine + acetate</text>
        <dbReference type="Rhea" id="RHEA:14829"/>
        <dbReference type="ChEBI" id="CHEBI:29919"/>
        <dbReference type="ChEBI" id="CHEBI:30089"/>
        <dbReference type="ChEBI" id="CHEBI:35235"/>
        <dbReference type="ChEBI" id="CHEBI:58340"/>
        <dbReference type="EC" id="2.5.1.47"/>
    </reaction>
</comment>
<comment type="similarity">
    <text evidence="3">Belongs to the cysteine synthase/cystathionine beta-synthase family.</text>
</comment>
<dbReference type="eggNOG" id="COG0031">
    <property type="taxonomic scope" value="Bacteria"/>
</dbReference>
<feature type="domain" description="Tryptophan synthase beta chain-like PALP" evidence="12">
    <location>
        <begin position="50"/>
        <end position="337"/>
    </location>
</feature>
<dbReference type="NCBIfam" id="TIGR01139">
    <property type="entry name" value="cysK"/>
    <property type="match status" value="1"/>
</dbReference>
<evidence type="ECO:0000313" key="14">
    <source>
        <dbReference type="Proteomes" id="UP000000948"/>
    </source>
</evidence>
<evidence type="ECO:0000256" key="2">
    <source>
        <dbReference type="ARBA" id="ARBA00004962"/>
    </source>
</evidence>
<feature type="binding site" evidence="10">
    <location>
        <position position="118"/>
    </location>
    <ligand>
        <name>pyridoxal 5'-phosphate</name>
        <dbReference type="ChEBI" id="CHEBI:597326"/>
    </ligand>
</feature>
<keyword evidence="8" id="KW-0198">Cysteine biosynthesis</keyword>
<dbReference type="PANTHER" id="PTHR10314">
    <property type="entry name" value="CYSTATHIONINE BETA-SYNTHASE"/>
    <property type="match status" value="1"/>
</dbReference>
<sequence>MVYLRYKFVLYGSEICKTDMGELLMAASTQEKEDYGFAAPRGRVYESVLNLVGGTPLVALPRLTQEDELKARVLLKLEFFNPLGSVKDRIGTAMVLDAERKGLITPGRTLLVEPTSGNTGISLAFVAAARGYRLIVTMPEGASIERRRMLRLMDAQVELTPSRLGMAGAIARANEILNETPDAWMPDQFDNPANPAVHAATTAEEIWVDTDGKVDVVVAGVGTGGTATGIAEALKPRRNTLQVFGVEPAESAILNGDEPGPHGIQGIGPGFCPATLNTKLLDGVITVSEREAIAAARRCARLDGIPVGISSGASLHAALQLAGQDEYKGKTIVAIAPSFAERYLSTPLFTGL</sequence>
<evidence type="ECO:0000256" key="3">
    <source>
        <dbReference type="ARBA" id="ARBA00007103"/>
    </source>
</evidence>
<dbReference type="Pfam" id="PF00291">
    <property type="entry name" value="PALP"/>
    <property type="match status" value="1"/>
</dbReference>
<name>C7JER6_ACEP3</name>
<proteinExistence type="inferred from homology"/>
<dbReference type="InterPro" id="IPR050214">
    <property type="entry name" value="Cys_Synth/Cystath_Beta-Synth"/>
</dbReference>
<protein>
    <recommendedName>
        <fullName evidence="4">cysteine synthase</fullName>
        <ecNumber evidence="4">2.5.1.47</ecNumber>
    </recommendedName>
</protein>
<evidence type="ECO:0000256" key="7">
    <source>
        <dbReference type="ARBA" id="ARBA00022898"/>
    </source>
</evidence>
<dbReference type="EMBL" id="AP011121">
    <property type="protein sequence ID" value="BAH98896.1"/>
    <property type="molecule type" value="Genomic_DNA"/>
</dbReference>
<keyword evidence="7 10" id="KW-0663">Pyridoxal phosphate</keyword>
<dbReference type="EC" id="2.5.1.47" evidence="4"/>
<dbReference type="GO" id="GO:0006535">
    <property type="term" value="P:cysteine biosynthetic process from serine"/>
    <property type="evidence" value="ECO:0007669"/>
    <property type="project" value="InterPro"/>
</dbReference>
<dbReference type="HOGENOM" id="CLU_021018_1_0_5"/>
<organism evidence="13 14">
    <name type="scientific">Acetobacter pasteurianus (strain NBRC 105184 / IFO 3283-01)</name>
    <dbReference type="NCBI Taxonomy" id="634452"/>
    <lineage>
        <taxon>Bacteria</taxon>
        <taxon>Pseudomonadati</taxon>
        <taxon>Pseudomonadota</taxon>
        <taxon>Alphaproteobacteria</taxon>
        <taxon>Acetobacterales</taxon>
        <taxon>Acetobacteraceae</taxon>
        <taxon>Acetobacter</taxon>
    </lineage>
</organism>
<dbReference type="GO" id="GO:0005737">
    <property type="term" value="C:cytoplasm"/>
    <property type="evidence" value="ECO:0007669"/>
    <property type="project" value="UniProtKB-ARBA"/>
</dbReference>
<dbReference type="NCBIfam" id="TIGR01136">
    <property type="entry name" value="cysKM"/>
    <property type="match status" value="1"/>
</dbReference>
<dbReference type="InterPro" id="IPR005859">
    <property type="entry name" value="CysK"/>
</dbReference>